<feature type="compositionally biased region" description="Polar residues" evidence="1">
    <location>
        <begin position="401"/>
        <end position="423"/>
    </location>
</feature>
<evidence type="ECO:0000256" key="1">
    <source>
        <dbReference type="SAM" id="MobiDB-lite"/>
    </source>
</evidence>
<organism evidence="2 3">
    <name type="scientific">Cytospora schulzeri</name>
    <dbReference type="NCBI Taxonomy" id="448051"/>
    <lineage>
        <taxon>Eukaryota</taxon>
        <taxon>Fungi</taxon>
        <taxon>Dikarya</taxon>
        <taxon>Ascomycota</taxon>
        <taxon>Pezizomycotina</taxon>
        <taxon>Sordariomycetes</taxon>
        <taxon>Sordariomycetidae</taxon>
        <taxon>Diaporthales</taxon>
        <taxon>Cytosporaceae</taxon>
        <taxon>Cytospora</taxon>
    </lineage>
</organism>
<name>A0A423WTN3_9PEZI</name>
<comment type="caution">
    <text evidence="2">The sequence shown here is derived from an EMBL/GenBank/DDBJ whole genome shotgun (WGS) entry which is preliminary data.</text>
</comment>
<sequence length="485" mass="53057">MPRTKPTVFAPSNIYTNFSGELDDIADEVQKVEKSYEIVGNTAAKLKRLPSKILPEFNIQEFESLIEDLRVVLYLVRRELVNEGWAQPKDPSIKIAKQETKLPASFDKVGKRYNCLCPLTVLLQAVASSLSLLEIQPRTTALGGTVNGLYSILVGMEKDLLEVNRAGASFVGLASCIMFHEKNSRFTVQSSGPFYMGLTGLKNFARNTRLQYMGTLQNELLEPTLGRIREAETISQKLLEAYNKNKSVKPEHKAETAAASIPEFNNLSIDGTNLTATANGSYKLACLTDHLRLAITRPAKFETAEDHVILGTRRPMPPKACAEWMMVSYLSASPDPVDPPVPAKPINPPVHKKAASSEELKKNKSTQQKAAEVKLPANVEPLPPVLGPAKPGRAGRAESPEQLQTTRATNHHPQGATTSNAKVSATKTETKTAAKRTETKTAAKTTDMKTAAKRTEMKAAQTPAEGSRQDPSNPNNKPLDPKRKP</sequence>
<keyword evidence="3" id="KW-1185">Reference proteome</keyword>
<feature type="compositionally biased region" description="Basic and acidic residues" evidence="1">
    <location>
        <begin position="428"/>
        <end position="441"/>
    </location>
</feature>
<evidence type="ECO:0000313" key="2">
    <source>
        <dbReference type="EMBL" id="ROW06903.1"/>
    </source>
</evidence>
<gene>
    <name evidence="2" type="ORF">VMCG_04171</name>
</gene>
<evidence type="ECO:0000313" key="3">
    <source>
        <dbReference type="Proteomes" id="UP000283895"/>
    </source>
</evidence>
<protein>
    <submittedName>
        <fullName evidence="2">Uncharacterized protein</fullName>
    </submittedName>
</protein>
<dbReference type="EMBL" id="LKEA01000009">
    <property type="protein sequence ID" value="ROW06903.1"/>
    <property type="molecule type" value="Genomic_DNA"/>
</dbReference>
<feature type="compositionally biased region" description="Pro residues" evidence="1">
    <location>
        <begin position="338"/>
        <end position="348"/>
    </location>
</feature>
<accession>A0A423WTN3</accession>
<dbReference type="OrthoDB" id="5140945at2759"/>
<reference evidence="2 3" key="1">
    <citation type="submission" date="2015-09" db="EMBL/GenBank/DDBJ databases">
        <title>Host preference determinants of Valsa canker pathogens revealed by comparative genomics.</title>
        <authorList>
            <person name="Yin Z."/>
            <person name="Huang L."/>
        </authorList>
    </citation>
    <scope>NUCLEOTIDE SEQUENCE [LARGE SCALE GENOMIC DNA]</scope>
    <source>
        <strain evidence="2 3">03-1</strain>
    </source>
</reference>
<dbReference type="Proteomes" id="UP000283895">
    <property type="component" value="Unassembled WGS sequence"/>
</dbReference>
<proteinExistence type="predicted"/>
<feature type="region of interest" description="Disordered" evidence="1">
    <location>
        <begin position="338"/>
        <end position="485"/>
    </location>
</feature>
<dbReference type="AlphaFoldDB" id="A0A423WTN3"/>